<dbReference type="Proteomes" id="UP000237000">
    <property type="component" value="Unassembled WGS sequence"/>
</dbReference>
<reference evidence="2" key="1">
    <citation type="submission" date="2016-06" db="EMBL/GenBank/DDBJ databases">
        <title>Parallel loss of symbiosis genes in relatives of nitrogen-fixing non-legume Parasponia.</title>
        <authorList>
            <person name="Van Velzen R."/>
            <person name="Holmer R."/>
            <person name="Bu F."/>
            <person name="Rutten L."/>
            <person name="Van Zeijl A."/>
            <person name="Liu W."/>
            <person name="Santuari L."/>
            <person name="Cao Q."/>
            <person name="Sharma T."/>
            <person name="Shen D."/>
            <person name="Roswanjaya Y."/>
            <person name="Wardhani T."/>
            <person name="Kalhor M.S."/>
            <person name="Jansen J."/>
            <person name="Van den Hoogen J."/>
            <person name="Gungor B."/>
            <person name="Hartog M."/>
            <person name="Hontelez J."/>
            <person name="Verver J."/>
            <person name="Yang W.-C."/>
            <person name="Schijlen E."/>
            <person name="Repin R."/>
            <person name="Schilthuizen M."/>
            <person name="Schranz E."/>
            <person name="Heidstra R."/>
            <person name="Miyata K."/>
            <person name="Fedorova E."/>
            <person name="Kohlen W."/>
            <person name="Bisseling T."/>
            <person name="Smit S."/>
            <person name="Geurts R."/>
        </authorList>
    </citation>
    <scope>NUCLEOTIDE SEQUENCE [LARGE SCALE GENOMIC DNA]</scope>
    <source>
        <strain evidence="2">cv. RG33-2</strain>
    </source>
</reference>
<sequence length="115" mass="13327">MDNTRMQSHRELIWLEANQNPLKQLAQVNFLEIIAHCFKACIAEAIFWGHMDSRDCIPFDGVHGVAAWLKLKVTYFRLWENLSDTRILSHSSSRTCLGFIEDRCSFPVQIGHTHL</sequence>
<dbReference type="EMBL" id="JXTC01000565">
    <property type="protein sequence ID" value="PON45852.1"/>
    <property type="molecule type" value="Genomic_DNA"/>
</dbReference>
<evidence type="ECO:0000313" key="2">
    <source>
        <dbReference type="Proteomes" id="UP000237000"/>
    </source>
</evidence>
<evidence type="ECO:0000313" key="1">
    <source>
        <dbReference type="EMBL" id="PON45852.1"/>
    </source>
</evidence>
<protein>
    <submittedName>
        <fullName evidence="1">Uncharacterized protein</fullName>
    </submittedName>
</protein>
<keyword evidence="2" id="KW-1185">Reference proteome</keyword>
<dbReference type="AlphaFoldDB" id="A0A2P5BAN1"/>
<dbReference type="InParanoid" id="A0A2P5BAN1"/>
<comment type="caution">
    <text evidence="1">The sequence shown here is derived from an EMBL/GenBank/DDBJ whole genome shotgun (WGS) entry which is preliminary data.</text>
</comment>
<proteinExistence type="predicted"/>
<gene>
    <name evidence="1" type="ORF">TorRG33x02_327660</name>
</gene>
<name>A0A2P5BAN1_TREOI</name>
<organism evidence="1 2">
    <name type="scientific">Trema orientale</name>
    <name type="common">Charcoal tree</name>
    <name type="synonym">Celtis orientalis</name>
    <dbReference type="NCBI Taxonomy" id="63057"/>
    <lineage>
        <taxon>Eukaryota</taxon>
        <taxon>Viridiplantae</taxon>
        <taxon>Streptophyta</taxon>
        <taxon>Embryophyta</taxon>
        <taxon>Tracheophyta</taxon>
        <taxon>Spermatophyta</taxon>
        <taxon>Magnoliopsida</taxon>
        <taxon>eudicotyledons</taxon>
        <taxon>Gunneridae</taxon>
        <taxon>Pentapetalae</taxon>
        <taxon>rosids</taxon>
        <taxon>fabids</taxon>
        <taxon>Rosales</taxon>
        <taxon>Cannabaceae</taxon>
        <taxon>Trema</taxon>
    </lineage>
</organism>
<dbReference type="OrthoDB" id="10269304at2759"/>
<accession>A0A2P5BAN1</accession>